<accession>A0A8H5MGV9</accession>
<evidence type="ECO:0000256" key="7">
    <source>
        <dbReference type="ARBA" id="ARBA00023160"/>
    </source>
</evidence>
<dbReference type="EMBL" id="JAACJN010000001">
    <property type="protein sequence ID" value="KAF5393965.1"/>
    <property type="molecule type" value="Genomic_DNA"/>
</dbReference>
<keyword evidence="3" id="KW-0479">Metal-binding</keyword>
<dbReference type="Proteomes" id="UP000518752">
    <property type="component" value="Unassembled WGS sequence"/>
</dbReference>
<keyword evidence="6" id="KW-0443">Lipid metabolism</keyword>
<evidence type="ECO:0000256" key="6">
    <source>
        <dbReference type="ARBA" id="ARBA00023098"/>
    </source>
</evidence>
<keyword evidence="5" id="KW-0460">Magnesium</keyword>
<keyword evidence="1" id="KW-0444">Lipid biosynthesis</keyword>
<keyword evidence="10" id="KW-1185">Reference proteome</keyword>
<feature type="domain" description="4'-phosphopantetheinyl transferase" evidence="8">
    <location>
        <begin position="5"/>
        <end position="122"/>
    </location>
</feature>
<dbReference type="GO" id="GO:0000287">
    <property type="term" value="F:magnesium ion binding"/>
    <property type="evidence" value="ECO:0007669"/>
    <property type="project" value="InterPro"/>
</dbReference>
<reference evidence="9 10" key="1">
    <citation type="journal article" date="2020" name="ISME J.">
        <title>Uncovering the hidden diversity of litter-decomposition mechanisms in mushroom-forming fungi.</title>
        <authorList>
            <person name="Floudas D."/>
            <person name="Bentzer J."/>
            <person name="Ahren D."/>
            <person name="Johansson T."/>
            <person name="Persson P."/>
            <person name="Tunlid A."/>
        </authorList>
    </citation>
    <scope>NUCLEOTIDE SEQUENCE [LARGE SCALE GENOMIC DNA]</scope>
    <source>
        <strain evidence="9 10">CBS 406.79</strain>
    </source>
</reference>
<dbReference type="InterPro" id="IPR037143">
    <property type="entry name" value="4-PPantetheinyl_Trfase_dom_sf"/>
</dbReference>
<dbReference type="GO" id="GO:0006633">
    <property type="term" value="P:fatty acid biosynthetic process"/>
    <property type="evidence" value="ECO:0007669"/>
    <property type="project" value="UniProtKB-KW"/>
</dbReference>
<dbReference type="InterPro" id="IPR002582">
    <property type="entry name" value="ACPS"/>
</dbReference>
<keyword evidence="2" id="KW-0808">Transferase</keyword>
<dbReference type="AlphaFoldDB" id="A0A8H5MGV9"/>
<gene>
    <name evidence="9" type="ORF">D9757_000086</name>
</gene>
<keyword evidence="4" id="KW-0276">Fatty acid metabolism</keyword>
<evidence type="ECO:0000313" key="10">
    <source>
        <dbReference type="Proteomes" id="UP000518752"/>
    </source>
</evidence>
<dbReference type="HAMAP" id="MF_00101">
    <property type="entry name" value="AcpS"/>
    <property type="match status" value="1"/>
</dbReference>
<dbReference type="Pfam" id="PF01648">
    <property type="entry name" value="ACPS"/>
    <property type="match status" value="1"/>
</dbReference>
<evidence type="ECO:0000256" key="2">
    <source>
        <dbReference type="ARBA" id="ARBA00022679"/>
    </source>
</evidence>
<name>A0A8H5MGV9_9AGAR</name>
<evidence type="ECO:0000313" key="9">
    <source>
        <dbReference type="EMBL" id="KAF5393965.1"/>
    </source>
</evidence>
<dbReference type="GO" id="GO:0008897">
    <property type="term" value="F:holo-[acyl-carrier-protein] synthase activity"/>
    <property type="evidence" value="ECO:0007669"/>
    <property type="project" value="InterPro"/>
</dbReference>
<evidence type="ECO:0000256" key="4">
    <source>
        <dbReference type="ARBA" id="ARBA00022832"/>
    </source>
</evidence>
<dbReference type="InterPro" id="IPR008278">
    <property type="entry name" value="4-PPantetheinyl_Trfase_dom"/>
</dbReference>
<dbReference type="InterPro" id="IPR004568">
    <property type="entry name" value="Ppantetheine-prot_Trfase_dom"/>
</dbReference>
<evidence type="ECO:0000256" key="5">
    <source>
        <dbReference type="ARBA" id="ARBA00022842"/>
    </source>
</evidence>
<evidence type="ECO:0000256" key="3">
    <source>
        <dbReference type="ARBA" id="ARBA00022723"/>
    </source>
</evidence>
<comment type="caution">
    <text evidence="9">The sequence shown here is derived from an EMBL/GenBank/DDBJ whole genome shotgun (WGS) entry which is preliminary data.</text>
</comment>
<keyword evidence="7" id="KW-0275">Fatty acid biosynthesis</keyword>
<organism evidence="9 10">
    <name type="scientific">Collybiopsis confluens</name>
    <dbReference type="NCBI Taxonomy" id="2823264"/>
    <lineage>
        <taxon>Eukaryota</taxon>
        <taxon>Fungi</taxon>
        <taxon>Dikarya</taxon>
        <taxon>Basidiomycota</taxon>
        <taxon>Agaricomycotina</taxon>
        <taxon>Agaricomycetes</taxon>
        <taxon>Agaricomycetidae</taxon>
        <taxon>Agaricales</taxon>
        <taxon>Marasmiineae</taxon>
        <taxon>Omphalotaceae</taxon>
        <taxon>Collybiopsis</taxon>
    </lineage>
</organism>
<dbReference type="Gene3D" id="3.90.470.20">
    <property type="entry name" value="4'-phosphopantetheinyl transferase domain"/>
    <property type="match status" value="1"/>
</dbReference>
<evidence type="ECO:0000259" key="8">
    <source>
        <dbReference type="Pfam" id="PF01648"/>
    </source>
</evidence>
<dbReference type="OrthoDB" id="15433at2759"/>
<dbReference type="NCBIfam" id="TIGR00556">
    <property type="entry name" value="pantethn_trn"/>
    <property type="match status" value="1"/>
</dbReference>
<evidence type="ECO:0000256" key="1">
    <source>
        <dbReference type="ARBA" id="ARBA00022516"/>
    </source>
</evidence>
<dbReference type="SUPFAM" id="SSF56214">
    <property type="entry name" value="4'-phosphopantetheinyl transferase"/>
    <property type="match status" value="1"/>
</dbReference>
<protein>
    <recommendedName>
        <fullName evidence="8">4'-phosphopantetheinyl transferase domain-containing protein</fullName>
    </recommendedName>
</protein>
<sequence>MAILGIGVDVAHIPRFTAMLKRRGPDKLAQRILSDLELAHWHASHRRDHALKDEQYLAVRWALKEAAYKAVYPTFRPTWKDITYHSLGELETASKPCLSYKSHPNLTLHCSVSHDGDYVFATVIAEK</sequence>
<proteinExistence type="inferred from homology"/>